<dbReference type="EMBL" id="UINC01198197">
    <property type="protein sequence ID" value="SVE16043.1"/>
    <property type="molecule type" value="Genomic_DNA"/>
</dbReference>
<evidence type="ECO:0000313" key="2">
    <source>
        <dbReference type="EMBL" id="SVE16043.1"/>
    </source>
</evidence>
<dbReference type="Pfam" id="PF03102">
    <property type="entry name" value="NeuB"/>
    <property type="match status" value="1"/>
</dbReference>
<dbReference type="InterPro" id="IPR013785">
    <property type="entry name" value="Aldolase_TIM"/>
</dbReference>
<evidence type="ECO:0000259" key="1">
    <source>
        <dbReference type="Pfam" id="PF03102"/>
    </source>
</evidence>
<feature type="non-terminal residue" evidence="2">
    <location>
        <position position="115"/>
    </location>
</feature>
<organism evidence="2">
    <name type="scientific">marine metagenome</name>
    <dbReference type="NCBI Taxonomy" id="408172"/>
    <lineage>
        <taxon>unclassified sequences</taxon>
        <taxon>metagenomes</taxon>
        <taxon>ecological metagenomes</taxon>
    </lineage>
</organism>
<dbReference type="InterPro" id="IPR051690">
    <property type="entry name" value="PseI-like"/>
</dbReference>
<sequence length="115" mass="12866">MISIAKSSGADAIKFQTAVPEEVVTKSTGKAEYQKKTTDKLETQLNMLQKIHLPLKDYKILKKKSEALEIEFLSAPFDITSVNLLSKIGLNKFKIPSGEINNFPYLQLIGKQNKP</sequence>
<gene>
    <name evidence="2" type="ORF">METZ01_LOCUS468897</name>
</gene>
<feature type="domain" description="PseI/NeuA/B-like" evidence="1">
    <location>
        <begin position="1"/>
        <end position="115"/>
    </location>
</feature>
<dbReference type="SUPFAM" id="SSF51569">
    <property type="entry name" value="Aldolase"/>
    <property type="match status" value="1"/>
</dbReference>
<name>A0A383B880_9ZZZZ</name>
<dbReference type="GO" id="GO:0047444">
    <property type="term" value="F:N-acylneuraminate-9-phosphate synthase activity"/>
    <property type="evidence" value="ECO:0007669"/>
    <property type="project" value="TreeGrafter"/>
</dbReference>
<proteinExistence type="predicted"/>
<dbReference type="Gene3D" id="3.20.20.70">
    <property type="entry name" value="Aldolase class I"/>
    <property type="match status" value="1"/>
</dbReference>
<accession>A0A383B880</accession>
<dbReference type="GO" id="GO:0016051">
    <property type="term" value="P:carbohydrate biosynthetic process"/>
    <property type="evidence" value="ECO:0007669"/>
    <property type="project" value="InterPro"/>
</dbReference>
<dbReference type="PANTHER" id="PTHR42966">
    <property type="entry name" value="N-ACETYLNEURAMINATE SYNTHASE"/>
    <property type="match status" value="1"/>
</dbReference>
<dbReference type="PANTHER" id="PTHR42966:SF1">
    <property type="entry name" value="SIALIC ACID SYNTHASE"/>
    <property type="match status" value="1"/>
</dbReference>
<dbReference type="InterPro" id="IPR013132">
    <property type="entry name" value="PseI/NeuA/B-like_N"/>
</dbReference>
<protein>
    <recommendedName>
        <fullName evidence="1">PseI/NeuA/B-like domain-containing protein</fullName>
    </recommendedName>
</protein>
<dbReference type="AlphaFoldDB" id="A0A383B880"/>
<reference evidence="2" key="1">
    <citation type="submission" date="2018-05" db="EMBL/GenBank/DDBJ databases">
        <authorList>
            <person name="Lanie J.A."/>
            <person name="Ng W.-L."/>
            <person name="Kazmierczak K.M."/>
            <person name="Andrzejewski T.M."/>
            <person name="Davidsen T.M."/>
            <person name="Wayne K.J."/>
            <person name="Tettelin H."/>
            <person name="Glass J.I."/>
            <person name="Rusch D."/>
            <person name="Podicherti R."/>
            <person name="Tsui H.-C.T."/>
            <person name="Winkler M.E."/>
        </authorList>
    </citation>
    <scope>NUCLEOTIDE SEQUENCE</scope>
</reference>